<proteinExistence type="predicted"/>
<reference evidence="1 2" key="1">
    <citation type="journal article" date="2020" name="Sci. Rep.">
        <title>A novel cyanobacterial geosmin producer, revising GeoA distribution and dispersion patterns in Bacteria.</title>
        <authorList>
            <person name="Churro C."/>
            <person name="Semedo-Aguiar A.P."/>
            <person name="Silva A.D."/>
            <person name="Pereira-Leal J.B."/>
            <person name="Leite R.B."/>
        </authorList>
    </citation>
    <scope>NUCLEOTIDE SEQUENCE [LARGE SCALE GENOMIC DNA]</scope>
    <source>
        <strain evidence="1 2">IPMA8</strain>
    </source>
</reference>
<name>A0ABX2D3D0_9CYAN</name>
<sequence length="83" mass="9365">MALYLNAHHLNTRFKVMICALAIASITERTCVLSIIPVVTIIRITQGIRSGGGKLTILQYRGKLLLLQGLRSLEQLDERDFER</sequence>
<organism evidence="1 2">
    <name type="scientific">Microcoleus asticus IPMA8</name>
    <dbReference type="NCBI Taxonomy" id="2563858"/>
    <lineage>
        <taxon>Bacteria</taxon>
        <taxon>Bacillati</taxon>
        <taxon>Cyanobacteriota</taxon>
        <taxon>Cyanophyceae</taxon>
        <taxon>Oscillatoriophycideae</taxon>
        <taxon>Oscillatoriales</taxon>
        <taxon>Microcoleaceae</taxon>
        <taxon>Microcoleus</taxon>
        <taxon>Microcoleus asticus</taxon>
    </lineage>
</organism>
<gene>
    <name evidence="1" type="ORF">E5S67_04824</name>
</gene>
<protein>
    <submittedName>
        <fullName evidence="1">Uncharacterized protein</fullName>
    </submittedName>
</protein>
<evidence type="ECO:0000313" key="1">
    <source>
        <dbReference type="EMBL" id="NQE37056.1"/>
    </source>
</evidence>
<dbReference type="EMBL" id="SRRZ01000111">
    <property type="protein sequence ID" value="NQE37056.1"/>
    <property type="molecule type" value="Genomic_DNA"/>
</dbReference>
<comment type="caution">
    <text evidence="1">The sequence shown here is derived from an EMBL/GenBank/DDBJ whole genome shotgun (WGS) entry which is preliminary data.</text>
</comment>
<accession>A0ABX2D3D0</accession>
<keyword evidence="2" id="KW-1185">Reference proteome</keyword>
<dbReference type="Proteomes" id="UP000702425">
    <property type="component" value="Unassembled WGS sequence"/>
</dbReference>
<dbReference type="RefSeq" id="WP_172190902.1">
    <property type="nucleotide sequence ID" value="NZ_CAWPPK010000015.1"/>
</dbReference>
<evidence type="ECO:0000313" key="2">
    <source>
        <dbReference type="Proteomes" id="UP000702425"/>
    </source>
</evidence>